<evidence type="ECO:0000313" key="2">
    <source>
        <dbReference type="EMBL" id="EOR95512.1"/>
    </source>
</evidence>
<dbReference type="SUPFAM" id="SSF52317">
    <property type="entry name" value="Class I glutamine amidotransferase-like"/>
    <property type="match status" value="1"/>
</dbReference>
<accession>R9GUH5</accession>
<dbReference type="Proteomes" id="UP000014174">
    <property type="component" value="Unassembled WGS sequence"/>
</dbReference>
<comment type="caution">
    <text evidence="2">The sequence shown here is derived from an EMBL/GenBank/DDBJ whole genome shotgun (WGS) entry which is preliminary data.</text>
</comment>
<dbReference type="PATRIC" id="fig|1150600.3.peg.1308"/>
<dbReference type="Pfam" id="PF06283">
    <property type="entry name" value="ThuA"/>
    <property type="match status" value="1"/>
</dbReference>
<evidence type="ECO:0000313" key="3">
    <source>
        <dbReference type="Proteomes" id="UP000014174"/>
    </source>
</evidence>
<feature type="domain" description="ThuA-like" evidence="1">
    <location>
        <begin position="30"/>
        <end position="243"/>
    </location>
</feature>
<dbReference type="InterPro" id="IPR029010">
    <property type="entry name" value="ThuA-like"/>
</dbReference>
<reference evidence="2 3" key="1">
    <citation type="journal article" date="2013" name="Genome Announc.">
        <title>Draft Genome Sequence of Arcticibacter svalbardensis Strain MN12-7T, a Member of the Family Sphingobacteriaceae Isolated from an Arctic Soil Sample.</title>
        <authorList>
            <person name="Shivaji S."/>
            <person name="Ara S."/>
            <person name="Prasad S."/>
            <person name="Manasa B.P."/>
            <person name="Begum Z."/>
            <person name="Singh A."/>
            <person name="Kumar Pinnaka A."/>
        </authorList>
    </citation>
    <scope>NUCLEOTIDE SEQUENCE [LARGE SCALE GENOMIC DNA]</scope>
    <source>
        <strain evidence="2 3">MN12-7</strain>
    </source>
</reference>
<sequence>MINKTINLRGTLFLLFLFFSVTSMAQRKARLLVFCKTAGYHHSSIEVGKLAILKLGKENGFDVDTTSKADLFTKKGLKKYQAVVFLSTTGDVLNEEQQSAFQHYIQAGNGFAGVHAATDTEYDWPWFGDLVGAYFAKHPEQQTAVLNVVDKNSIATSHLPDQWQRKDEWYNFKWMTKDPLHVLITIDEHSYDAGPAKMGDYHPMSWYHDFDGGRSFYTALGHTEASYSDPLFLKHLLGGLQYALGTKKMK</sequence>
<dbReference type="PANTHER" id="PTHR40469">
    <property type="entry name" value="SECRETED GLYCOSYL HYDROLASE"/>
    <property type="match status" value="1"/>
</dbReference>
<dbReference type="InterPro" id="IPR029062">
    <property type="entry name" value="Class_I_gatase-like"/>
</dbReference>
<name>R9GUH5_9SPHI</name>
<dbReference type="Gene3D" id="3.40.50.880">
    <property type="match status" value="1"/>
</dbReference>
<dbReference type="eggNOG" id="COG3828">
    <property type="taxonomic scope" value="Bacteria"/>
</dbReference>
<dbReference type="STRING" id="1150600.ADIARSV_1331"/>
<dbReference type="PANTHER" id="PTHR40469:SF2">
    <property type="entry name" value="GALACTOSE-BINDING DOMAIN-LIKE SUPERFAMILY PROTEIN"/>
    <property type="match status" value="1"/>
</dbReference>
<dbReference type="AlphaFoldDB" id="R9GUH5"/>
<organism evidence="2 3">
    <name type="scientific">Arcticibacter svalbardensis MN12-7</name>
    <dbReference type="NCBI Taxonomy" id="1150600"/>
    <lineage>
        <taxon>Bacteria</taxon>
        <taxon>Pseudomonadati</taxon>
        <taxon>Bacteroidota</taxon>
        <taxon>Sphingobacteriia</taxon>
        <taxon>Sphingobacteriales</taxon>
        <taxon>Sphingobacteriaceae</taxon>
        <taxon>Arcticibacter</taxon>
    </lineage>
</organism>
<proteinExistence type="predicted"/>
<gene>
    <name evidence="2" type="ORF">ADIARSV_1331</name>
</gene>
<evidence type="ECO:0000259" key="1">
    <source>
        <dbReference type="Pfam" id="PF06283"/>
    </source>
</evidence>
<dbReference type="EMBL" id="AQPN01000049">
    <property type="protein sequence ID" value="EOR95512.1"/>
    <property type="molecule type" value="Genomic_DNA"/>
</dbReference>
<dbReference type="RefSeq" id="WP_016194572.1">
    <property type="nucleotide sequence ID" value="NZ_AQPN01000049.1"/>
</dbReference>
<keyword evidence="3" id="KW-1185">Reference proteome</keyword>
<dbReference type="OrthoDB" id="9816308at2"/>
<protein>
    <submittedName>
        <fullName evidence="2">Cytochrome c551/c552</fullName>
    </submittedName>
</protein>